<evidence type="ECO:0000313" key="2">
    <source>
        <dbReference type="EMBL" id="CDP16112.1"/>
    </source>
</evidence>
<gene>
    <name evidence="2" type="ORF">GSCOC_T00017162001</name>
</gene>
<feature type="transmembrane region" description="Helical" evidence="1">
    <location>
        <begin position="55"/>
        <end position="72"/>
    </location>
</feature>
<dbReference type="EMBL" id="HG739201">
    <property type="protein sequence ID" value="CDP16112.1"/>
    <property type="molecule type" value="Genomic_DNA"/>
</dbReference>
<dbReference type="PANTHER" id="PTHR31064:SF38">
    <property type="entry name" value="CATION TRANSPORTER HKT1_4-RELATED"/>
    <property type="match status" value="1"/>
</dbReference>
<evidence type="ECO:0000313" key="3">
    <source>
        <dbReference type="Proteomes" id="UP000295252"/>
    </source>
</evidence>
<proteinExistence type="predicted"/>
<keyword evidence="1" id="KW-0472">Membrane</keyword>
<dbReference type="GO" id="GO:0005886">
    <property type="term" value="C:plasma membrane"/>
    <property type="evidence" value="ECO:0007669"/>
    <property type="project" value="TreeGrafter"/>
</dbReference>
<feature type="transmembrane region" description="Helical" evidence="1">
    <location>
        <begin position="114"/>
        <end position="134"/>
    </location>
</feature>
<feature type="transmembrane region" description="Helical" evidence="1">
    <location>
        <begin position="287"/>
        <end position="305"/>
    </location>
</feature>
<sequence>MRDAFTFIQKYKHYLCICWPCITIKPHGSSRSTCFPLVCCYRYVILRTNQLSLELFYFLFVSALGFLILKAIKPSSPDFQPRNLDLFFSSVSACTVSSMSTVEMEVFSNAQHLMMTFLMFIGGEVFTSMVGLHLRGFKPLKSGKLALQAPISRNTTNVSLYSIHEVELGDIPVTRRDTNASLDCIDHHMKIDSIKFLGIVVLGYLLVFHFLGVTLVFGYINIISSAKDVLKNKGLKNFQQKFRSPSNSHPTNPLWEYIISFLFKVLYTVFGEIFLENRSPVFAEEHKIHWLFAMLFALASKHSFITLGGYSLGIDFATIHSFCSLESNSSALSGLNTCQKVVGLLFQTTNARHTGESIVDLSTIAPAILVMFVVMVNLPPYTSLLPTKFGENSSQEGKVRNKRGAWLAENVIFSQLSYRSHLHHRKEKVERGSTKFQCLEHHFGSYKVSAIIPEIKAAQSLWQCLWKCGLLNKI</sequence>
<dbReference type="PANTHER" id="PTHR31064">
    <property type="entry name" value="POTASSIUM TRANSPORT PROTEIN DDB_G0292412-RELATED"/>
    <property type="match status" value="1"/>
</dbReference>
<dbReference type="GO" id="GO:0008324">
    <property type="term" value="F:monoatomic cation transmembrane transporter activity"/>
    <property type="evidence" value="ECO:0007669"/>
    <property type="project" value="TreeGrafter"/>
</dbReference>
<keyword evidence="3" id="KW-1185">Reference proteome</keyword>
<organism evidence="2 3">
    <name type="scientific">Coffea canephora</name>
    <name type="common">Robusta coffee</name>
    <dbReference type="NCBI Taxonomy" id="49390"/>
    <lineage>
        <taxon>Eukaryota</taxon>
        <taxon>Viridiplantae</taxon>
        <taxon>Streptophyta</taxon>
        <taxon>Embryophyta</taxon>
        <taxon>Tracheophyta</taxon>
        <taxon>Spermatophyta</taxon>
        <taxon>Magnoliopsida</taxon>
        <taxon>eudicotyledons</taxon>
        <taxon>Gunneridae</taxon>
        <taxon>Pentapetalae</taxon>
        <taxon>asterids</taxon>
        <taxon>lamiids</taxon>
        <taxon>Gentianales</taxon>
        <taxon>Rubiaceae</taxon>
        <taxon>Ixoroideae</taxon>
        <taxon>Gardenieae complex</taxon>
        <taxon>Bertiereae - Coffeeae clade</taxon>
        <taxon>Coffeeae</taxon>
        <taxon>Coffea</taxon>
    </lineage>
</organism>
<evidence type="ECO:0000256" key="1">
    <source>
        <dbReference type="SAM" id="Phobius"/>
    </source>
</evidence>
<dbReference type="InParanoid" id="A0A068V6B8"/>
<feature type="transmembrane region" description="Helical" evidence="1">
    <location>
        <begin position="254"/>
        <end position="275"/>
    </location>
</feature>
<name>A0A068V6B8_COFCA</name>
<feature type="transmembrane region" description="Helical" evidence="1">
    <location>
        <begin position="196"/>
        <end position="220"/>
    </location>
</feature>
<dbReference type="Proteomes" id="UP000295252">
    <property type="component" value="Chromosome VIII"/>
</dbReference>
<protein>
    <submittedName>
        <fullName evidence="2">Uncharacterized protein</fullName>
    </submittedName>
</protein>
<reference evidence="3" key="1">
    <citation type="journal article" date="2014" name="Science">
        <title>The coffee genome provides insight into the convergent evolution of caffeine biosynthesis.</title>
        <authorList>
            <person name="Denoeud F."/>
            <person name="Carretero-Paulet L."/>
            <person name="Dereeper A."/>
            <person name="Droc G."/>
            <person name="Guyot R."/>
            <person name="Pietrella M."/>
            <person name="Zheng C."/>
            <person name="Alberti A."/>
            <person name="Anthony F."/>
            <person name="Aprea G."/>
            <person name="Aury J.M."/>
            <person name="Bento P."/>
            <person name="Bernard M."/>
            <person name="Bocs S."/>
            <person name="Campa C."/>
            <person name="Cenci A."/>
            <person name="Combes M.C."/>
            <person name="Crouzillat D."/>
            <person name="Da Silva C."/>
            <person name="Daddiego L."/>
            <person name="De Bellis F."/>
            <person name="Dussert S."/>
            <person name="Garsmeur O."/>
            <person name="Gayraud T."/>
            <person name="Guignon V."/>
            <person name="Jahn K."/>
            <person name="Jamilloux V."/>
            <person name="Joet T."/>
            <person name="Labadie K."/>
            <person name="Lan T."/>
            <person name="Leclercq J."/>
            <person name="Lepelley M."/>
            <person name="Leroy T."/>
            <person name="Li L.T."/>
            <person name="Librado P."/>
            <person name="Lopez L."/>
            <person name="Munoz A."/>
            <person name="Noel B."/>
            <person name="Pallavicini A."/>
            <person name="Perrotta G."/>
            <person name="Poncet V."/>
            <person name="Pot D."/>
            <person name="Priyono X."/>
            <person name="Rigoreau M."/>
            <person name="Rouard M."/>
            <person name="Rozas J."/>
            <person name="Tranchant-Dubreuil C."/>
            <person name="VanBuren R."/>
            <person name="Zhang Q."/>
            <person name="Andrade A.C."/>
            <person name="Argout X."/>
            <person name="Bertrand B."/>
            <person name="de Kochko A."/>
            <person name="Graziosi G."/>
            <person name="Henry R.J."/>
            <person name="Jayarama X."/>
            <person name="Ming R."/>
            <person name="Nagai C."/>
            <person name="Rounsley S."/>
            <person name="Sankoff D."/>
            <person name="Giuliano G."/>
            <person name="Albert V.A."/>
            <person name="Wincker P."/>
            <person name="Lashermes P."/>
        </authorList>
    </citation>
    <scope>NUCLEOTIDE SEQUENCE [LARGE SCALE GENOMIC DNA]</scope>
    <source>
        <strain evidence="3">cv. DH200-94</strain>
    </source>
</reference>
<dbReference type="InterPro" id="IPR051143">
    <property type="entry name" value="TrkH_K-transport"/>
</dbReference>
<dbReference type="STRING" id="49390.A0A068V6B8"/>
<accession>A0A068V6B8</accession>
<keyword evidence="1" id="KW-0812">Transmembrane</keyword>
<dbReference type="PhylomeDB" id="A0A068V6B8"/>
<keyword evidence="1" id="KW-1133">Transmembrane helix</keyword>
<dbReference type="Gramene" id="CDP16112">
    <property type="protein sequence ID" value="CDP16112"/>
    <property type="gene ID" value="GSCOC_T00017162001"/>
</dbReference>
<feature type="transmembrane region" description="Helical" evidence="1">
    <location>
        <begin position="358"/>
        <end position="378"/>
    </location>
</feature>
<dbReference type="AlphaFoldDB" id="A0A068V6B8"/>